<dbReference type="AlphaFoldDB" id="A0A644XN31"/>
<organism evidence="2">
    <name type="scientific">bioreactor metagenome</name>
    <dbReference type="NCBI Taxonomy" id="1076179"/>
    <lineage>
        <taxon>unclassified sequences</taxon>
        <taxon>metagenomes</taxon>
        <taxon>ecological metagenomes</taxon>
    </lineage>
</organism>
<evidence type="ECO:0000313" key="2">
    <source>
        <dbReference type="EMBL" id="MPM15673.1"/>
    </source>
</evidence>
<evidence type="ECO:0000259" key="1">
    <source>
        <dbReference type="Pfam" id="PF13290"/>
    </source>
</evidence>
<gene>
    <name evidence="2" type="ORF">SDC9_62044</name>
</gene>
<comment type="caution">
    <text evidence="2">The sequence shown here is derived from an EMBL/GenBank/DDBJ whole genome shotgun (WGS) entry which is preliminary data.</text>
</comment>
<proteinExistence type="predicted"/>
<sequence>MAINLASKYSDKVAERFRKASLTGGVSNSDYTFDGVKTVKVYSVDTAPLNDYNRSGTARYGTPAELGDTIQELTMVQDKAFTYTIDKGNDQEQMNVKAATKSLRRQIDEVIIPALDKYRFDVWCKQAGTIKALSSAPDKNTITGLIMDSTALLDDALVPSEGRTLFVTAAMYKALKENPDFLGTDKLAEASLVKGQVGEIDGMKVVKVPSSYFPTGVYWLITHKSAVLGPAKLHDYKIHKDPPGINGDLVEGRVLHDAFVLGAKSNGVYVAANSSYVTNNPAITTNAASKTFNLATTTANAKIYYTIDGTDPRYSDTVVTYTANVNYSNFTNGTVVKAYASDTANSIFSSGIASATLTI</sequence>
<dbReference type="Pfam" id="PF13290">
    <property type="entry name" value="CHB_HEX_C_1"/>
    <property type="match status" value="1"/>
</dbReference>
<dbReference type="InterPro" id="IPR059177">
    <property type="entry name" value="GH29D-like_dom"/>
</dbReference>
<name>A0A644XN31_9ZZZZ</name>
<protein>
    <recommendedName>
        <fullName evidence="1">GH29D-like beta-sandwich domain-containing protein</fullName>
    </recommendedName>
</protein>
<dbReference type="EMBL" id="VSSQ01002482">
    <property type="protein sequence ID" value="MPM15673.1"/>
    <property type="molecule type" value="Genomic_DNA"/>
</dbReference>
<feature type="domain" description="GH29D-like beta-sandwich" evidence="1">
    <location>
        <begin position="285"/>
        <end position="345"/>
    </location>
</feature>
<reference evidence="2" key="1">
    <citation type="submission" date="2019-08" db="EMBL/GenBank/DDBJ databases">
        <authorList>
            <person name="Kucharzyk K."/>
            <person name="Murdoch R.W."/>
            <person name="Higgins S."/>
            <person name="Loffler F."/>
        </authorList>
    </citation>
    <scope>NUCLEOTIDE SEQUENCE</scope>
</reference>
<accession>A0A644XN31</accession>